<sequence>MVVRTRGALVRSLRGLPRGVLLAVVVAFAALSWQLLGLLDAHVWIRAAVAVMAFVVAGAVEVDKELLRRREAREVNESEQKEREEAEFRWLHDVRDSLRCWPLPTVDDVDPYALGVTRSRLADRYTSSGEGVAEYIGRDVDRRCAERLRGSGLLLLVGVPASGVTRSAFECARGVRSGAVVLAPRSPDGLRVALNDLDVVSRLAAGTQVLVWLDRIDMFSESGLTAAMLELLREQTVGLRVVATIASTRYEMWVTGHSELAELFGEPVTLGRALSASERHRAENRYPSVDFGEGIAGAFTAVTALLRRSRAGHSGCPFEPAGGDCGLSRAMIALAADWRATGTTRPLSVHTLLQLVTQPLGSNRSVDPAHAAEALQWGLEPLVEGPSLLCQVADSDGGQYVAMNEQLAEVLMVNSEGPSYEAWCGAIADAESRRDSEAVGQIGFRAHMTGCNVIAGYAWAAITDLDEPAAEWLSKAAAYSFTHRDPAGELQPHYRLLDLIEATSGPDSPRVAMTLDQLGNAWRKCGQAATARDLHERALRIAETTYGPRHVNVAVTLERLGNAWFDLGRPDISRDMHERALQIKEHFYGVDHVEIATNLGELGGAWTFLGEPDKARIFYERVLVIQEREYGPDHPDVAITLDNLGIAWRKLAQPDTARSMLERALQIQERAFGDDDREVGATVANLGGAWFDLGQVAIAREMLERALRIAVREYGHDHAKVAGLLANIASTWNTSGDPGAALGMYERALRIQEREYGSTHPVVGATIANLGSTLFQLGRHSNACEKFERALQIQEGAYGPDHPELATILFNLGTARGALGQLAAARDILQRALQILAIHFPDGHPVGKAIAENLRIIAPDLIVYDNGRIYSQTDTTI</sequence>
<feature type="transmembrane region" description="Helical" evidence="2">
    <location>
        <begin position="20"/>
        <end position="37"/>
    </location>
</feature>
<dbReference type="Proteomes" id="UP000535543">
    <property type="component" value="Unassembled WGS sequence"/>
</dbReference>
<keyword evidence="2" id="KW-0472">Membrane</keyword>
<dbReference type="InterPro" id="IPR011990">
    <property type="entry name" value="TPR-like_helical_dom_sf"/>
</dbReference>
<evidence type="ECO:0000313" key="3">
    <source>
        <dbReference type="EMBL" id="NMN99276.1"/>
    </source>
</evidence>
<keyword evidence="1" id="KW-0802">TPR repeat</keyword>
<dbReference type="EMBL" id="VCQU01000016">
    <property type="protein sequence ID" value="NMN99276.1"/>
    <property type="molecule type" value="Genomic_DNA"/>
</dbReference>
<comment type="caution">
    <text evidence="3">The sequence shown here is derived from an EMBL/GenBank/DDBJ whole genome shotgun (WGS) entry which is preliminary data.</text>
</comment>
<keyword evidence="2" id="KW-1133">Transmembrane helix</keyword>
<dbReference type="PROSITE" id="PS50005">
    <property type="entry name" value="TPR"/>
    <property type="match status" value="1"/>
</dbReference>
<evidence type="ECO:0000313" key="4">
    <source>
        <dbReference type="Proteomes" id="UP000535543"/>
    </source>
</evidence>
<reference evidence="3 4" key="2">
    <citation type="submission" date="2020-06" db="EMBL/GenBank/DDBJ databases">
        <title>Antribacter stalactiti gen. nov., sp. nov., a new member of the family Nacardiaceae isolated from a cave.</title>
        <authorList>
            <person name="Kim I.S."/>
        </authorList>
    </citation>
    <scope>NUCLEOTIDE SEQUENCE [LARGE SCALE GENOMIC DNA]</scope>
    <source>
        <strain evidence="3 4">YC2-7</strain>
    </source>
</reference>
<dbReference type="PANTHER" id="PTHR19959:SF119">
    <property type="entry name" value="FUNGAL LIPASE-LIKE DOMAIN-CONTAINING PROTEIN"/>
    <property type="match status" value="1"/>
</dbReference>
<dbReference type="Pfam" id="PF13424">
    <property type="entry name" value="TPR_12"/>
    <property type="match status" value="4"/>
</dbReference>
<dbReference type="InterPro" id="IPR019734">
    <property type="entry name" value="TPR_rpt"/>
</dbReference>
<proteinExistence type="predicted"/>
<name>A0A848KN19_9NOCA</name>
<reference evidence="3 4" key="1">
    <citation type="submission" date="2019-05" db="EMBL/GenBank/DDBJ databases">
        <authorList>
            <person name="Lee S.D."/>
        </authorList>
    </citation>
    <scope>NUCLEOTIDE SEQUENCE [LARGE SCALE GENOMIC DNA]</scope>
    <source>
        <strain evidence="3 4">YC2-7</strain>
    </source>
</reference>
<dbReference type="PANTHER" id="PTHR19959">
    <property type="entry name" value="KINESIN LIGHT CHAIN"/>
    <property type="match status" value="1"/>
</dbReference>
<organism evidence="3 4">
    <name type="scientific">Antrihabitans stalactiti</name>
    <dbReference type="NCBI Taxonomy" id="2584121"/>
    <lineage>
        <taxon>Bacteria</taxon>
        <taxon>Bacillati</taxon>
        <taxon>Actinomycetota</taxon>
        <taxon>Actinomycetes</taxon>
        <taxon>Mycobacteriales</taxon>
        <taxon>Nocardiaceae</taxon>
        <taxon>Antrihabitans</taxon>
    </lineage>
</organism>
<evidence type="ECO:0000256" key="2">
    <source>
        <dbReference type="SAM" id="Phobius"/>
    </source>
</evidence>
<feature type="repeat" description="TPR" evidence="1">
    <location>
        <begin position="764"/>
        <end position="797"/>
    </location>
</feature>
<dbReference type="Gene3D" id="1.25.40.10">
    <property type="entry name" value="Tetratricopeptide repeat domain"/>
    <property type="match status" value="3"/>
</dbReference>
<feature type="transmembrane region" description="Helical" evidence="2">
    <location>
        <begin position="43"/>
        <end position="60"/>
    </location>
</feature>
<dbReference type="AlphaFoldDB" id="A0A848KN19"/>
<dbReference type="SMART" id="SM00028">
    <property type="entry name" value="TPR"/>
    <property type="match status" value="8"/>
</dbReference>
<evidence type="ECO:0000256" key="1">
    <source>
        <dbReference type="PROSITE-ProRule" id="PRU00339"/>
    </source>
</evidence>
<protein>
    <submittedName>
        <fullName evidence="3">Tetratricopeptide repeat protein</fullName>
    </submittedName>
</protein>
<keyword evidence="4" id="KW-1185">Reference proteome</keyword>
<accession>A0A848KN19</accession>
<gene>
    <name evidence="3" type="ORF">FGL95_30085</name>
</gene>
<keyword evidence="2" id="KW-0812">Transmembrane</keyword>
<dbReference type="SUPFAM" id="SSF48452">
    <property type="entry name" value="TPR-like"/>
    <property type="match status" value="3"/>
</dbReference>